<evidence type="ECO:0000313" key="1">
    <source>
        <dbReference type="EMBL" id="XBS20397.1"/>
    </source>
</evidence>
<protein>
    <recommendedName>
        <fullName evidence="3">Oxidoreductase</fullName>
    </recommendedName>
</protein>
<evidence type="ECO:0008006" key="3">
    <source>
        <dbReference type="Google" id="ProtNLM"/>
    </source>
</evidence>
<dbReference type="AlphaFoldDB" id="A0AAU7NTT4"/>
<sequence length="134" mass="15357">MKKIAAELQGLIALFDASFPKKCSVCGREYHNAQQFFQETKELPTGKSCLKEAIEDDGTAVVEVFRNCACGSTLMDEFSNRRDTTEHGRLRRKKFSELLNRLTEQGLDKRVARRELINLLHGEKSKILHDLMQK</sequence>
<reference evidence="1 2" key="1">
    <citation type="journal article" date="2024" name="Microbiology">
        <title>Methylomarinum rosea sp. nov., a novel halophilic methanotrophic bacterium from the hypersaline Lake Elton.</title>
        <authorList>
            <person name="Suleimanov R.Z."/>
            <person name="Oshkin I.Y."/>
            <person name="Danilova O.V."/>
            <person name="Suzina N.E."/>
            <person name="Dedysh S.N."/>
        </authorList>
    </citation>
    <scope>NUCLEOTIDE SEQUENCE [LARGE SCALE GENOMIC DNA]</scope>
    <source>
        <strain evidence="1 2">Ch1-1</strain>
    </source>
</reference>
<name>A0AAU7NTT4_9GAMM</name>
<evidence type="ECO:0000313" key="2">
    <source>
        <dbReference type="Proteomes" id="UP001225378"/>
    </source>
</evidence>
<organism evidence="1 2">
    <name type="scientific">Methylomarinum roseum</name>
    <dbReference type="NCBI Taxonomy" id="3067653"/>
    <lineage>
        <taxon>Bacteria</taxon>
        <taxon>Pseudomonadati</taxon>
        <taxon>Pseudomonadota</taxon>
        <taxon>Gammaproteobacteria</taxon>
        <taxon>Methylococcales</taxon>
        <taxon>Methylococcaceae</taxon>
        <taxon>Methylomarinum</taxon>
    </lineage>
</organism>
<gene>
    <name evidence="1" type="ORF">Q9L42_018925</name>
</gene>
<accession>A0AAU7NTT4</accession>
<dbReference type="RefSeq" id="WP_349431607.1">
    <property type="nucleotide sequence ID" value="NZ_CP157743.1"/>
</dbReference>
<dbReference type="Proteomes" id="UP001225378">
    <property type="component" value="Chromosome"/>
</dbReference>
<proteinExistence type="predicted"/>
<keyword evidence="2" id="KW-1185">Reference proteome</keyword>
<dbReference type="EMBL" id="CP157743">
    <property type="protein sequence ID" value="XBS20397.1"/>
    <property type="molecule type" value="Genomic_DNA"/>
</dbReference>
<dbReference type="KEGG" id="mech:Q9L42_018925"/>